<evidence type="ECO:0000313" key="2">
    <source>
        <dbReference type="EMBL" id="PQJ15377.1"/>
    </source>
</evidence>
<dbReference type="Pfam" id="PF07969">
    <property type="entry name" value="Amidohydro_3"/>
    <property type="match status" value="1"/>
</dbReference>
<dbReference type="InterPro" id="IPR050378">
    <property type="entry name" value="Metallo-dep_Hydrolases_sf"/>
</dbReference>
<dbReference type="AlphaFoldDB" id="A0A2S7T780"/>
<dbReference type="PANTHER" id="PTHR11647:SF1">
    <property type="entry name" value="COLLAPSIN RESPONSE MEDIATOR PROTEIN"/>
    <property type="match status" value="1"/>
</dbReference>
<dbReference type="PANTHER" id="PTHR11647">
    <property type="entry name" value="HYDRANTOINASE/DIHYDROPYRIMIDINASE FAMILY MEMBER"/>
    <property type="match status" value="1"/>
</dbReference>
<sequence length="521" mass="57714">MRTLQKFLLFTSLLVFFASCTKPKVEADIWIRGGLVFDGVSMEGQQMDIAIKEDKIVFVGCADTIRIEAKKTIEAQGKIVSPGFIDPHTHADRDLNKTETAHNHPFLMQGVTTVVVGNDGSSFYPISEYKESYRKQGVGTNVAMLFGHGTIREQVIGKSDRVPSAAELDKMKALAKEEMRQGAFGISTGLYYAPGSYSETEEVIELSRVVVENGGIYDTHLRDESSFNIGLVKAIEEAIEIGEVSGIPIHISHIKCLGLDVWGKSTEVIDLIEKARGRGVEVTANQYPYDASSTSLKAAVVPRWAESGGLDSLFYRLEAPATRERVLNETVTNMKRRGGPSKLLIVKLPDTTYVGKNLEEISAMLSIPAEEAVFEMLKIGHAKVVSFNMIEEDVNRFMGLDWVVTGSDGNSGHPRKYGSFPRKYAQYVKRKELISLADFINGSTSRTAKIFRMEKRGVIQEGYYADVIVFDPEGFREEATYTDAFRYATGLDFSIINGKIAVSQGRPVDAYYGRVLEKGDQ</sequence>
<dbReference type="GO" id="GO:0016812">
    <property type="term" value="F:hydrolase activity, acting on carbon-nitrogen (but not peptide) bonds, in cyclic amides"/>
    <property type="evidence" value="ECO:0007669"/>
    <property type="project" value="TreeGrafter"/>
</dbReference>
<reference evidence="3" key="1">
    <citation type="submission" date="2016-11" db="EMBL/GenBank/DDBJ databases">
        <title>Trade-off between light-utilization and light-protection in marine flavobacteria.</title>
        <authorList>
            <person name="Kumagai Y."/>
            <person name="Yoshizawa S."/>
            <person name="Kogure K."/>
        </authorList>
    </citation>
    <scope>NUCLEOTIDE SEQUENCE [LARGE SCALE GENOMIC DNA]</scope>
    <source>
        <strain evidence="3">SG-18</strain>
    </source>
</reference>
<dbReference type="InterPro" id="IPR032466">
    <property type="entry name" value="Metal_Hydrolase"/>
</dbReference>
<dbReference type="InterPro" id="IPR013108">
    <property type="entry name" value="Amidohydro_3"/>
</dbReference>
<dbReference type="SUPFAM" id="SSF51556">
    <property type="entry name" value="Metallo-dependent hydrolases"/>
    <property type="match status" value="1"/>
</dbReference>
<dbReference type="GO" id="GO:0005829">
    <property type="term" value="C:cytosol"/>
    <property type="evidence" value="ECO:0007669"/>
    <property type="project" value="TreeGrafter"/>
</dbReference>
<accession>A0A2S7T780</accession>
<proteinExistence type="predicted"/>
<protein>
    <submittedName>
        <fullName evidence="2">Amidohydrolase</fullName>
    </submittedName>
</protein>
<gene>
    <name evidence="2" type="ORF">BST99_06155</name>
</gene>
<dbReference type="Gene3D" id="3.20.20.140">
    <property type="entry name" value="Metal-dependent hydrolases"/>
    <property type="match status" value="2"/>
</dbReference>
<evidence type="ECO:0000259" key="1">
    <source>
        <dbReference type="Pfam" id="PF07969"/>
    </source>
</evidence>
<keyword evidence="2" id="KW-0378">Hydrolase</keyword>
<dbReference type="Proteomes" id="UP000239366">
    <property type="component" value="Unassembled WGS sequence"/>
</dbReference>
<name>A0A2S7T780_9FLAO</name>
<organism evidence="2 3">
    <name type="scientific">Aureicoccus marinus</name>
    <dbReference type="NCBI Taxonomy" id="754435"/>
    <lineage>
        <taxon>Bacteria</taxon>
        <taxon>Pseudomonadati</taxon>
        <taxon>Bacteroidota</taxon>
        <taxon>Flavobacteriia</taxon>
        <taxon>Flavobacteriales</taxon>
        <taxon>Flavobacteriaceae</taxon>
        <taxon>Aureicoccus</taxon>
    </lineage>
</organism>
<feature type="domain" description="Amidohydrolase 3" evidence="1">
    <location>
        <begin position="71"/>
        <end position="500"/>
    </location>
</feature>
<comment type="caution">
    <text evidence="2">The sequence shown here is derived from an EMBL/GenBank/DDBJ whole genome shotgun (WGS) entry which is preliminary data.</text>
</comment>
<keyword evidence="3" id="KW-1185">Reference proteome</keyword>
<dbReference type="SUPFAM" id="SSF51338">
    <property type="entry name" value="Composite domain of metallo-dependent hydrolases"/>
    <property type="match status" value="1"/>
</dbReference>
<dbReference type="PROSITE" id="PS51257">
    <property type="entry name" value="PROKAR_LIPOPROTEIN"/>
    <property type="match status" value="1"/>
</dbReference>
<dbReference type="EMBL" id="MQVX01000001">
    <property type="protein sequence ID" value="PQJ15377.1"/>
    <property type="molecule type" value="Genomic_DNA"/>
</dbReference>
<evidence type="ECO:0000313" key="3">
    <source>
        <dbReference type="Proteomes" id="UP000239366"/>
    </source>
</evidence>
<dbReference type="RefSeq" id="WP_105001028.1">
    <property type="nucleotide sequence ID" value="NZ_MQVX01000001.1"/>
</dbReference>
<dbReference type="InterPro" id="IPR011059">
    <property type="entry name" value="Metal-dep_hydrolase_composite"/>
</dbReference>
<dbReference type="OrthoDB" id="9775607at2"/>